<proteinExistence type="predicted"/>
<dbReference type="STRING" id="1291764.GCA_001311235_02788"/>
<organism evidence="1 2">
    <name type="scientific">Lactococcus fujiensis JCM 16395</name>
    <dbReference type="NCBI Taxonomy" id="1291764"/>
    <lineage>
        <taxon>Bacteria</taxon>
        <taxon>Bacillati</taxon>
        <taxon>Bacillota</taxon>
        <taxon>Bacilli</taxon>
        <taxon>Lactobacillales</taxon>
        <taxon>Streptococcaceae</taxon>
        <taxon>Lactococcus</taxon>
    </lineage>
</organism>
<sequence>MEIYGIMSEIKVKFIVSEGIESQINGLQQRQVIINPVMVFSSKYIPTSLSLATTIVASGVETGKHIINLRINNCTKEDDVFNSGNTNVEINELLDNFVLSADLKNIAFETEGQYKVIFTIDGQEFEDTFSVKKTVEK</sequence>
<reference evidence="1 2" key="1">
    <citation type="submission" date="2014-12" db="EMBL/GenBank/DDBJ databases">
        <title>Draft genome sequences of 10 type strains of Lactococcus.</title>
        <authorList>
            <person name="Sun Z."/>
            <person name="Zhong Z."/>
            <person name="Liu W."/>
            <person name="Zhang W."/>
            <person name="Zhang H."/>
        </authorList>
    </citation>
    <scope>NUCLEOTIDE SEQUENCE [LARGE SCALE GENOMIC DNA]</scope>
    <source>
        <strain evidence="1 2">JCM 16395</strain>
    </source>
</reference>
<gene>
    <name evidence="1" type="ORF">RT41_GL000635</name>
</gene>
<accession>A0A2A5RIF1</accession>
<dbReference type="Proteomes" id="UP000218181">
    <property type="component" value="Unassembled WGS sequence"/>
</dbReference>
<evidence type="ECO:0000313" key="1">
    <source>
        <dbReference type="EMBL" id="PCR98851.1"/>
    </source>
</evidence>
<name>A0A2A5RIF1_9LACT</name>
<comment type="caution">
    <text evidence="1">The sequence shown here is derived from an EMBL/GenBank/DDBJ whole genome shotgun (WGS) entry which is preliminary data.</text>
</comment>
<keyword evidence="2" id="KW-1185">Reference proteome</keyword>
<dbReference type="EMBL" id="JXJU01000019">
    <property type="protein sequence ID" value="PCR98851.1"/>
    <property type="molecule type" value="Genomic_DNA"/>
</dbReference>
<protein>
    <submittedName>
        <fullName evidence="1">Uncharacterized protein</fullName>
    </submittedName>
</protein>
<dbReference type="AlphaFoldDB" id="A0A2A5RIF1"/>
<dbReference type="Pfam" id="PF22091">
    <property type="entry name" value="DUF6941"/>
    <property type="match status" value="1"/>
</dbReference>
<evidence type="ECO:0000313" key="2">
    <source>
        <dbReference type="Proteomes" id="UP000218181"/>
    </source>
</evidence>
<dbReference type="InterPro" id="IPR054221">
    <property type="entry name" value="DUF6941"/>
</dbReference>